<gene>
    <name evidence="1" type="ORF">PSDVSF_13450</name>
</gene>
<reference evidence="1" key="1">
    <citation type="journal article" date="2022" name="Arch. Microbiol.">
        <title>Pseudodesulfovibrio sediminis sp. nov., a mesophilic and neutrophilic sulfate-reducing bacterium isolated from sediment of a brackish lake.</title>
        <authorList>
            <person name="Takahashi A."/>
            <person name="Kojima H."/>
            <person name="Watanabe M."/>
            <person name="Fukui M."/>
        </authorList>
    </citation>
    <scope>NUCLEOTIDE SEQUENCE</scope>
    <source>
        <strain evidence="1">SF6</strain>
    </source>
</reference>
<name>A0ABM7P5D3_9BACT</name>
<sequence length="271" mass="31546">MKFCYLDESGTGDEPIAVMLGVIVDSYRMRRTKNEWEKLLLGLSDKAKKPMQELHTRDFYRGNGIWRGVPGKERAEIIGEIFSWIKDRGHKIVYSVVDKDLFSDNFKNEELSSDINSLWQFMGMHICLQLQKFHQNEKKNKGNTVLVFDEEVREEARFLSAVKSPPEWTDSFYKKGKKQERLDQIVDVPYFCDSRDVSLVQLADFLCYFVRLYVEMSEGKTAEGYDGEKEKIASWVEPILALLISKSHIYPKIKKCPCSTMYRSYAPDCVL</sequence>
<accession>A0ABM7P5D3</accession>
<proteinExistence type="predicted"/>
<evidence type="ECO:0000313" key="2">
    <source>
        <dbReference type="Proteomes" id="UP001053296"/>
    </source>
</evidence>
<dbReference type="Pfam" id="PF12686">
    <property type="entry name" value="DUF3800"/>
    <property type="match status" value="1"/>
</dbReference>
<organism evidence="1 2">
    <name type="scientific">Pseudodesulfovibrio sediminis</name>
    <dbReference type="NCBI Taxonomy" id="2810563"/>
    <lineage>
        <taxon>Bacteria</taxon>
        <taxon>Pseudomonadati</taxon>
        <taxon>Thermodesulfobacteriota</taxon>
        <taxon>Desulfovibrionia</taxon>
        <taxon>Desulfovibrionales</taxon>
        <taxon>Desulfovibrionaceae</taxon>
    </lineage>
</organism>
<evidence type="ECO:0008006" key="3">
    <source>
        <dbReference type="Google" id="ProtNLM"/>
    </source>
</evidence>
<dbReference type="Proteomes" id="UP001053296">
    <property type="component" value="Chromosome"/>
</dbReference>
<keyword evidence="2" id="KW-1185">Reference proteome</keyword>
<dbReference type="InterPro" id="IPR024524">
    <property type="entry name" value="DUF3800"/>
</dbReference>
<evidence type="ECO:0000313" key="1">
    <source>
        <dbReference type="EMBL" id="BCS88103.1"/>
    </source>
</evidence>
<protein>
    <recommendedName>
        <fullName evidence="3">DUF3800 domain-containing protein</fullName>
    </recommendedName>
</protein>
<dbReference type="EMBL" id="AP024485">
    <property type="protein sequence ID" value="BCS88103.1"/>
    <property type="molecule type" value="Genomic_DNA"/>
</dbReference>